<dbReference type="SUPFAM" id="SSF103473">
    <property type="entry name" value="MFS general substrate transporter"/>
    <property type="match status" value="1"/>
</dbReference>
<name>A0A6C2URB6_9BACT</name>
<keyword evidence="1 4" id="KW-0812">Transmembrane</keyword>
<feature type="transmembrane region" description="Helical" evidence="4">
    <location>
        <begin position="192"/>
        <end position="213"/>
    </location>
</feature>
<feature type="transmembrane region" description="Helical" evidence="4">
    <location>
        <begin position="86"/>
        <end position="106"/>
    </location>
</feature>
<dbReference type="InterPro" id="IPR020846">
    <property type="entry name" value="MFS_dom"/>
</dbReference>
<protein>
    <recommendedName>
        <fullName evidence="5">Major facilitator superfamily (MFS) profile domain-containing protein</fullName>
    </recommendedName>
</protein>
<feature type="transmembrane region" description="Helical" evidence="4">
    <location>
        <begin position="225"/>
        <end position="245"/>
    </location>
</feature>
<feature type="transmembrane region" description="Helical" evidence="4">
    <location>
        <begin position="373"/>
        <end position="394"/>
    </location>
</feature>
<dbReference type="PANTHER" id="PTHR11360:SF308">
    <property type="entry name" value="BLL3089 PROTEIN"/>
    <property type="match status" value="1"/>
</dbReference>
<evidence type="ECO:0000259" key="5">
    <source>
        <dbReference type="PROSITE" id="PS50850"/>
    </source>
</evidence>
<keyword evidence="7" id="KW-1185">Reference proteome</keyword>
<evidence type="ECO:0000256" key="1">
    <source>
        <dbReference type="ARBA" id="ARBA00022692"/>
    </source>
</evidence>
<feature type="transmembrane region" description="Helical" evidence="4">
    <location>
        <begin position="440"/>
        <end position="459"/>
    </location>
</feature>
<evidence type="ECO:0000313" key="6">
    <source>
        <dbReference type="EMBL" id="VGO22493.1"/>
    </source>
</evidence>
<feature type="transmembrane region" description="Helical" evidence="4">
    <location>
        <begin position="48"/>
        <end position="66"/>
    </location>
</feature>
<proteinExistence type="predicted"/>
<reference evidence="6 7" key="1">
    <citation type="submission" date="2019-04" db="EMBL/GenBank/DDBJ databases">
        <authorList>
            <person name="Van Vliet M D."/>
        </authorList>
    </citation>
    <scope>NUCLEOTIDE SEQUENCE [LARGE SCALE GENOMIC DNA]</scope>
    <source>
        <strain evidence="6 7">F21</strain>
    </source>
</reference>
<feature type="transmembrane region" description="Helical" evidence="4">
    <location>
        <begin position="149"/>
        <end position="171"/>
    </location>
</feature>
<organism evidence="6 7">
    <name type="scientific">Pontiella sulfatireligans</name>
    <dbReference type="NCBI Taxonomy" id="2750658"/>
    <lineage>
        <taxon>Bacteria</taxon>
        <taxon>Pseudomonadati</taxon>
        <taxon>Kiritimatiellota</taxon>
        <taxon>Kiritimatiellia</taxon>
        <taxon>Kiritimatiellales</taxon>
        <taxon>Pontiellaceae</taxon>
        <taxon>Pontiella</taxon>
    </lineage>
</organism>
<dbReference type="EMBL" id="CAAHFH010000002">
    <property type="protein sequence ID" value="VGO22493.1"/>
    <property type="molecule type" value="Genomic_DNA"/>
</dbReference>
<sequence>MDRMIFLNGCTANYSVHNHSDRPLSGRASKSMKRPLEQIPFNPARWPFFYGWVILFWGVVGVVLSVPGQTTGVSAFIEPLIEGLGISRMQISGAYMFGTLASSFLLTPAGKLFDRIGARWMGFGSCAALGIVLLLLSQTGRFATQLAKLMPEHVAVIGLLSLLFLLLRLSGQGILTMASRNMVMKWFNHHRGLASGISGAAVSFGFSYTPTLFSGMIAERGWSGTWLLLGILLVLVFAPLLLLFFRDNPEASGLIPDGKAHSSNDRDKTETFHQFTLAETRRTLPFWAFTLTMSLQALVLTAVTFHIESIFNLAGMNGSKGFEIFPPIAFISIAVTLLGGWLSDRTQLRWFLVAMLLAMAVNLFGLSRLAPGWPVACLIVGGGVANGLFGILMSVTWPRYYGREHLGAISGLCMTFMVIFSSIGPALYSTILKLTGSYAIGNLASLLAALALLGVAARARNPQREQPS</sequence>
<feature type="transmembrane region" description="Helical" evidence="4">
    <location>
        <begin position="324"/>
        <end position="343"/>
    </location>
</feature>
<feature type="transmembrane region" description="Helical" evidence="4">
    <location>
        <begin position="284"/>
        <end position="304"/>
    </location>
</feature>
<dbReference type="Pfam" id="PF07690">
    <property type="entry name" value="MFS_1"/>
    <property type="match status" value="1"/>
</dbReference>
<dbReference type="InterPro" id="IPR050327">
    <property type="entry name" value="Proton-linked_MCT"/>
</dbReference>
<dbReference type="InterPro" id="IPR011701">
    <property type="entry name" value="MFS"/>
</dbReference>
<dbReference type="Proteomes" id="UP000346198">
    <property type="component" value="Unassembled WGS sequence"/>
</dbReference>
<keyword evidence="2 4" id="KW-1133">Transmembrane helix</keyword>
<dbReference type="Gene3D" id="1.20.1250.20">
    <property type="entry name" value="MFS general substrate transporter like domains"/>
    <property type="match status" value="1"/>
</dbReference>
<evidence type="ECO:0000313" key="7">
    <source>
        <dbReference type="Proteomes" id="UP000346198"/>
    </source>
</evidence>
<accession>A0A6C2URB6</accession>
<feature type="transmembrane region" description="Helical" evidence="4">
    <location>
        <begin position="406"/>
        <end position="428"/>
    </location>
</feature>
<gene>
    <name evidence="6" type="ORF">SCARR_04576</name>
</gene>
<evidence type="ECO:0000256" key="3">
    <source>
        <dbReference type="ARBA" id="ARBA00023136"/>
    </source>
</evidence>
<dbReference type="InterPro" id="IPR036259">
    <property type="entry name" value="MFS_trans_sf"/>
</dbReference>
<feature type="transmembrane region" description="Helical" evidence="4">
    <location>
        <begin position="118"/>
        <end position="137"/>
    </location>
</feature>
<dbReference type="GO" id="GO:0022857">
    <property type="term" value="F:transmembrane transporter activity"/>
    <property type="evidence" value="ECO:0007669"/>
    <property type="project" value="InterPro"/>
</dbReference>
<keyword evidence="3 4" id="KW-0472">Membrane</keyword>
<dbReference type="PROSITE" id="PS50850">
    <property type="entry name" value="MFS"/>
    <property type="match status" value="1"/>
</dbReference>
<feature type="domain" description="Major facilitator superfamily (MFS) profile" evidence="5">
    <location>
        <begin position="54"/>
        <end position="460"/>
    </location>
</feature>
<dbReference type="PANTHER" id="PTHR11360">
    <property type="entry name" value="MONOCARBOXYLATE TRANSPORTER"/>
    <property type="match status" value="1"/>
</dbReference>
<feature type="transmembrane region" description="Helical" evidence="4">
    <location>
        <begin position="350"/>
        <end position="367"/>
    </location>
</feature>
<dbReference type="AlphaFoldDB" id="A0A6C2URB6"/>
<evidence type="ECO:0000256" key="4">
    <source>
        <dbReference type="SAM" id="Phobius"/>
    </source>
</evidence>
<evidence type="ECO:0000256" key="2">
    <source>
        <dbReference type="ARBA" id="ARBA00022989"/>
    </source>
</evidence>